<accession>A0ABR3JCI0</accession>
<evidence type="ECO:0000313" key="2">
    <source>
        <dbReference type="Proteomes" id="UP001556367"/>
    </source>
</evidence>
<comment type="caution">
    <text evidence="1">The sequence shown here is derived from an EMBL/GenBank/DDBJ whole genome shotgun (WGS) entry which is preliminary data.</text>
</comment>
<reference evidence="2" key="1">
    <citation type="submission" date="2024-06" db="EMBL/GenBank/DDBJ databases">
        <title>Multi-omics analyses provide insights into the biosynthesis of the anticancer antibiotic pleurotin in Hohenbuehelia grisea.</title>
        <authorList>
            <person name="Weaver J.A."/>
            <person name="Alberti F."/>
        </authorList>
    </citation>
    <scope>NUCLEOTIDE SEQUENCE [LARGE SCALE GENOMIC DNA]</scope>
    <source>
        <strain evidence="2">T-177</strain>
    </source>
</reference>
<evidence type="ECO:0000313" key="1">
    <source>
        <dbReference type="EMBL" id="KAL0953419.1"/>
    </source>
</evidence>
<protein>
    <submittedName>
        <fullName evidence="1">Uncharacterized protein</fullName>
    </submittedName>
</protein>
<keyword evidence="2" id="KW-1185">Reference proteome</keyword>
<dbReference type="EMBL" id="JASNQZ010000008">
    <property type="protein sequence ID" value="KAL0953419.1"/>
    <property type="molecule type" value="Genomic_DNA"/>
</dbReference>
<proteinExistence type="predicted"/>
<dbReference type="Proteomes" id="UP001556367">
    <property type="component" value="Unassembled WGS sequence"/>
</dbReference>
<name>A0ABR3JCI0_9AGAR</name>
<sequence>MLLSSLRYAALGIFDIPFPRLRSPQYSITSTHSTTPLAAAIHRTKFSHQAEVHVFPYPVIPAPPHGLNNFFPVVRPGPGPLIPHSFPITGISPPFRSLIQQVGSVSILRLTEATSIDNFILWAAASALCPGACEGSGKSF</sequence>
<gene>
    <name evidence="1" type="ORF">HGRIS_004656</name>
</gene>
<organism evidence="1 2">
    <name type="scientific">Hohenbuehelia grisea</name>
    <dbReference type="NCBI Taxonomy" id="104357"/>
    <lineage>
        <taxon>Eukaryota</taxon>
        <taxon>Fungi</taxon>
        <taxon>Dikarya</taxon>
        <taxon>Basidiomycota</taxon>
        <taxon>Agaricomycotina</taxon>
        <taxon>Agaricomycetes</taxon>
        <taxon>Agaricomycetidae</taxon>
        <taxon>Agaricales</taxon>
        <taxon>Pleurotineae</taxon>
        <taxon>Pleurotaceae</taxon>
        <taxon>Hohenbuehelia</taxon>
    </lineage>
</organism>